<keyword evidence="8" id="KW-1185">Reference proteome</keyword>
<dbReference type="OrthoDB" id="186871at2759"/>
<dbReference type="GO" id="GO:0016846">
    <property type="term" value="F:carbon-sulfur lyase activity"/>
    <property type="evidence" value="ECO:0007669"/>
    <property type="project" value="InterPro"/>
</dbReference>
<feature type="region of interest" description="Disordered" evidence="4">
    <location>
        <begin position="324"/>
        <end position="349"/>
    </location>
</feature>
<feature type="domain" description="CENP-V/GFA" evidence="5">
    <location>
        <begin position="5"/>
        <end position="120"/>
    </location>
</feature>
<dbReference type="Pfam" id="PF07004">
    <property type="entry name" value="SHIPPO-rpt"/>
    <property type="match status" value="2"/>
</dbReference>
<evidence type="ECO:0000313" key="9">
    <source>
        <dbReference type="Proteomes" id="UP000663852"/>
    </source>
</evidence>
<dbReference type="InterPro" id="IPR052355">
    <property type="entry name" value="CENP-V-like"/>
</dbReference>
<name>A0A814IDF6_ADIRI</name>
<evidence type="ECO:0000313" key="7">
    <source>
        <dbReference type="EMBL" id="CAF1074108.1"/>
    </source>
</evidence>
<evidence type="ECO:0000256" key="3">
    <source>
        <dbReference type="ARBA" id="ARBA00022833"/>
    </source>
</evidence>
<dbReference type="AlphaFoldDB" id="A0A814IDF6"/>
<accession>A0A814IDF6</accession>
<evidence type="ECO:0000256" key="2">
    <source>
        <dbReference type="ARBA" id="ARBA00022723"/>
    </source>
</evidence>
<reference evidence="6" key="1">
    <citation type="submission" date="2021-02" db="EMBL/GenBank/DDBJ databases">
        <authorList>
            <person name="Nowell W R."/>
        </authorList>
    </citation>
    <scope>NUCLEOTIDE SEQUENCE</scope>
</reference>
<gene>
    <name evidence="6" type="ORF">EDS130_LOCUS16053</name>
    <name evidence="7" type="ORF">XAT740_LOCUS16973</name>
</gene>
<dbReference type="Proteomes" id="UP000663828">
    <property type="component" value="Unassembled WGS sequence"/>
</dbReference>
<dbReference type="InterPro" id="IPR006913">
    <property type="entry name" value="CENP-V/GFA"/>
</dbReference>
<organism evidence="6 9">
    <name type="scientific">Adineta ricciae</name>
    <name type="common">Rotifer</name>
    <dbReference type="NCBI Taxonomy" id="249248"/>
    <lineage>
        <taxon>Eukaryota</taxon>
        <taxon>Metazoa</taxon>
        <taxon>Spiralia</taxon>
        <taxon>Gnathifera</taxon>
        <taxon>Rotifera</taxon>
        <taxon>Eurotatoria</taxon>
        <taxon>Bdelloidea</taxon>
        <taxon>Adinetida</taxon>
        <taxon>Adinetidae</taxon>
        <taxon>Adineta</taxon>
    </lineage>
</organism>
<evidence type="ECO:0000313" key="6">
    <source>
        <dbReference type="EMBL" id="CAF1024180.1"/>
    </source>
</evidence>
<evidence type="ECO:0000259" key="5">
    <source>
        <dbReference type="PROSITE" id="PS51891"/>
    </source>
</evidence>
<keyword evidence="3" id="KW-0862">Zinc</keyword>
<dbReference type="Gene3D" id="2.170.150.70">
    <property type="match status" value="1"/>
</dbReference>
<dbReference type="PANTHER" id="PTHR28620">
    <property type="entry name" value="CENTROMERE PROTEIN V"/>
    <property type="match status" value="1"/>
</dbReference>
<dbReference type="Proteomes" id="UP000663852">
    <property type="component" value="Unassembled WGS sequence"/>
</dbReference>
<dbReference type="PANTHER" id="PTHR28620:SF1">
    <property type="entry name" value="CENP-V_GFA DOMAIN-CONTAINING PROTEIN"/>
    <property type="match status" value="1"/>
</dbReference>
<feature type="region of interest" description="Disordered" evidence="4">
    <location>
        <begin position="190"/>
        <end position="229"/>
    </location>
</feature>
<dbReference type="PROSITE" id="PS51891">
    <property type="entry name" value="CENP_V_GFA"/>
    <property type="match status" value="1"/>
</dbReference>
<dbReference type="InterPro" id="IPR011057">
    <property type="entry name" value="Mss4-like_sf"/>
</dbReference>
<comment type="similarity">
    <text evidence="1">Belongs to the Gfa family.</text>
</comment>
<dbReference type="InterPro" id="IPR010736">
    <property type="entry name" value="SHIPPO-rpt"/>
</dbReference>
<dbReference type="SUPFAM" id="SSF51316">
    <property type="entry name" value="Mss4-like"/>
    <property type="match status" value="1"/>
</dbReference>
<feature type="compositionally biased region" description="Polar residues" evidence="4">
    <location>
        <begin position="220"/>
        <end position="229"/>
    </location>
</feature>
<evidence type="ECO:0000256" key="1">
    <source>
        <dbReference type="ARBA" id="ARBA00005495"/>
    </source>
</evidence>
<dbReference type="EMBL" id="CAJNOJ010000069">
    <property type="protein sequence ID" value="CAF1024180.1"/>
    <property type="molecule type" value="Genomic_DNA"/>
</dbReference>
<dbReference type="EMBL" id="CAJNOR010001097">
    <property type="protein sequence ID" value="CAF1074108.1"/>
    <property type="molecule type" value="Genomic_DNA"/>
</dbReference>
<comment type="caution">
    <text evidence="6">The sequence shown here is derived from an EMBL/GenBank/DDBJ whole genome shotgun (WGS) entry which is preliminary data.</text>
</comment>
<keyword evidence="2" id="KW-0479">Metal-binding</keyword>
<evidence type="ECO:0000256" key="4">
    <source>
        <dbReference type="SAM" id="MobiDB-lite"/>
    </source>
</evidence>
<dbReference type="Pfam" id="PF04828">
    <property type="entry name" value="GFA"/>
    <property type="match status" value="1"/>
</dbReference>
<dbReference type="GO" id="GO:0046872">
    <property type="term" value="F:metal ion binding"/>
    <property type="evidence" value="ECO:0007669"/>
    <property type="project" value="UniProtKB-KW"/>
</dbReference>
<sequence length="453" mass="50329">MLVKHLGSCHCGAIKFEVEAPADIRVFRCNCSICRKKQNNHFIIPKRQFKLLTGADHLTTYTFNTHKAQHMFCRVCGVQSFYQPRSNPDCYGVMPHCIDNMTISGTDSIVRGEMPQKPQRVQSEGAKVQRGFTVASAGVASIPSRYLTIVSKNNERKGFYQTAKRFQYETSFTPGPGQYQTVQAIDKQLEKTSDSKKGSGGFASKSRREGFTNGAASAPAPTTYNISSKFGNNYHDFNRAKYSSMFQKPIAERPLSSKTSLPAPNQYDVTRGLKRTGKANNVAARAAFLSHTRRSAQTNNHFISPAPDAYNVDDTATRTLRPIHQSSFKSTSKRDAFGSHSGPELPGPADYRPFQKPTEEPNRQIFPRHPYLTISAPAIPPAPEAPFPGPGAYEICGFKEVEKKYMSSAAFVSNTSRWAIDTTTAAEQPGPASYTPRTTVKQSFNFNFEKKWI</sequence>
<evidence type="ECO:0000313" key="8">
    <source>
        <dbReference type="Proteomes" id="UP000663828"/>
    </source>
</evidence>
<protein>
    <recommendedName>
        <fullName evidence="5">CENP-V/GFA domain-containing protein</fullName>
    </recommendedName>
</protein>
<proteinExistence type="inferred from homology"/>